<organism evidence="2 3">
    <name type="scientific">Escherichia coli</name>
    <dbReference type="NCBI Taxonomy" id="562"/>
    <lineage>
        <taxon>Bacteria</taxon>
        <taxon>Pseudomonadati</taxon>
        <taxon>Pseudomonadota</taxon>
        <taxon>Gammaproteobacteria</taxon>
        <taxon>Enterobacterales</taxon>
        <taxon>Enterobacteriaceae</taxon>
        <taxon>Escherichia</taxon>
    </lineage>
</organism>
<feature type="domain" description="DUF4145" evidence="1">
    <location>
        <begin position="86"/>
        <end position="128"/>
    </location>
</feature>
<evidence type="ECO:0000259" key="1">
    <source>
        <dbReference type="Pfam" id="PF13643"/>
    </source>
</evidence>
<dbReference type="Pfam" id="PF13643">
    <property type="entry name" value="DUF4145"/>
    <property type="match status" value="1"/>
</dbReference>
<protein>
    <recommendedName>
        <fullName evidence="1">DUF4145 domain-containing protein</fullName>
    </recommendedName>
</protein>
<dbReference type="EMBL" id="MOKI01000058">
    <property type="protein sequence ID" value="OJR50698.1"/>
    <property type="molecule type" value="Genomic_DNA"/>
</dbReference>
<dbReference type="AlphaFoldDB" id="A0A1M2HQS3"/>
<dbReference type="RefSeq" id="WP_000096969.1">
    <property type="nucleotide sequence ID" value="NZ_AP021890.1"/>
</dbReference>
<proteinExistence type="predicted"/>
<sequence>MSSLRDMEELIGDIVDVELKEYMREALICYMTGAHRACVVLSFIAIFEDLFKKLDGMATTNRVAKAIFTEISKKRDEQKVYENDLLNKLKSEKIITEIDADFLTVLRTLRNKAAHPSGHKPTAEEARYVYSETINRFLSKPVLSTTQVADQILSKLTNSYLFPTSNIQDHAIVVNEGVKNLHHDGYSYLLKKLIESLDNANEQIKLNAKRYLLGLSFKPLNNDVLEQIKKHFLVECSSDESKRQCLMECISTNGNLLKGMEDIVYLRLNKMFEDTISTTKSSDQHTYLRHPVQIAISVLGLEREIIDRCFRSSIDDVLEKYKLSPVLMKNIKGHEWARQKVIQSIFGQAGSTTFSEANTFAQSVNSYDGDISSLMDNINCFELIVHICAAGNWGSFGAEGMMKGKFNNIPKIKEKAVKALQDNISNCQEIIARINPALCEAKDFEERYL</sequence>
<evidence type="ECO:0000313" key="3">
    <source>
        <dbReference type="Proteomes" id="UP000184277"/>
    </source>
</evidence>
<gene>
    <name evidence="2" type="ORF">BK383_24265</name>
</gene>
<dbReference type="Proteomes" id="UP000184277">
    <property type="component" value="Unassembled WGS sequence"/>
</dbReference>
<reference evidence="2 3" key="1">
    <citation type="submission" date="2016-10" db="EMBL/GenBank/DDBJ databases">
        <title>Comprehensive resistome analysis reveals the prevalence of NDM and MCR-1 in Chinese poultry production.</title>
        <authorList>
            <person name="Wang Y."/>
            <person name="Zhang R."/>
            <person name="Li J."/>
            <person name="Wu Z."/>
            <person name="Wenjuan Y."/>
            <person name="Schwarz S."/>
            <person name="Tyrrell J."/>
            <person name="Zheng Y."/>
            <person name="Wang S."/>
            <person name="Shen Z."/>
            <person name="Liu Z."/>
            <person name="Lei L."/>
            <person name="Li M."/>
            <person name="Zhang Q."/>
            <person name="Wu C."/>
            <person name="Zhang Q."/>
            <person name="Wu Y."/>
            <person name="Walsh T."/>
            <person name="Shen J."/>
        </authorList>
    </citation>
    <scope>NUCLEOTIDE SEQUENCE [LARGE SCALE GENOMIC DNA]</scope>
    <source>
        <strain evidence="2 3">570</strain>
    </source>
</reference>
<evidence type="ECO:0000313" key="2">
    <source>
        <dbReference type="EMBL" id="OJR50698.1"/>
    </source>
</evidence>
<name>A0A1M2HQS3_ECOLX</name>
<dbReference type="InterPro" id="IPR025285">
    <property type="entry name" value="DUF4145"/>
</dbReference>
<comment type="caution">
    <text evidence="2">The sequence shown here is derived from an EMBL/GenBank/DDBJ whole genome shotgun (WGS) entry which is preliminary data.</text>
</comment>
<accession>A0A1M2HQS3</accession>